<dbReference type="InterPro" id="IPR036737">
    <property type="entry name" value="OmpA-like_sf"/>
</dbReference>
<sequence length="147" mass="15168">MSRLAVVIAAVLLSACAQNPPSNADGVQGKPAAKAAPAEAAKTGTAPGAAAVRVDPSLIKFDTQSVKLDEQAQAQLPLLQDQAAAAKRIVVTGYCDRKDIGNAKAAAIARANAVKNALVKQGVPAKKIRIKYSTEEAQHAARVEFSN</sequence>
<dbReference type="PROSITE" id="PS51123">
    <property type="entry name" value="OMPA_2"/>
    <property type="match status" value="1"/>
</dbReference>
<accession>A0ABQ3H1Z2</accession>
<dbReference type="Gene3D" id="3.30.1330.60">
    <property type="entry name" value="OmpA-like domain"/>
    <property type="match status" value="1"/>
</dbReference>
<dbReference type="EMBL" id="BMYO01000007">
    <property type="protein sequence ID" value="GHD66206.1"/>
    <property type="molecule type" value="Genomic_DNA"/>
</dbReference>
<feature type="domain" description="OmpA-like" evidence="3">
    <location>
        <begin position="48"/>
        <end position="147"/>
    </location>
</feature>
<dbReference type="SUPFAM" id="SSF103088">
    <property type="entry name" value="OmpA-like"/>
    <property type="match status" value="1"/>
</dbReference>
<dbReference type="InterPro" id="IPR006665">
    <property type="entry name" value="OmpA-like"/>
</dbReference>
<evidence type="ECO:0000313" key="5">
    <source>
        <dbReference type="Proteomes" id="UP000604737"/>
    </source>
</evidence>
<feature type="signal peptide" evidence="2">
    <location>
        <begin position="1"/>
        <end position="24"/>
    </location>
</feature>
<keyword evidence="2" id="KW-0732">Signal</keyword>
<protein>
    <recommendedName>
        <fullName evidence="3">OmpA-like domain-containing protein</fullName>
    </recommendedName>
</protein>
<evidence type="ECO:0000256" key="1">
    <source>
        <dbReference type="PROSITE-ProRule" id="PRU00473"/>
    </source>
</evidence>
<comment type="caution">
    <text evidence="4">The sequence shown here is derived from an EMBL/GenBank/DDBJ whole genome shotgun (WGS) entry which is preliminary data.</text>
</comment>
<keyword evidence="1" id="KW-0472">Membrane</keyword>
<dbReference type="PROSITE" id="PS51257">
    <property type="entry name" value="PROKAR_LIPOPROTEIN"/>
    <property type="match status" value="1"/>
</dbReference>
<proteinExistence type="predicted"/>
<evidence type="ECO:0000313" key="4">
    <source>
        <dbReference type="EMBL" id="GHD66206.1"/>
    </source>
</evidence>
<dbReference type="Pfam" id="PF00691">
    <property type="entry name" value="OmpA"/>
    <property type="match status" value="1"/>
</dbReference>
<dbReference type="Proteomes" id="UP000604737">
    <property type="component" value="Unassembled WGS sequence"/>
</dbReference>
<evidence type="ECO:0000259" key="3">
    <source>
        <dbReference type="PROSITE" id="PS51123"/>
    </source>
</evidence>
<dbReference type="RefSeq" id="WP_189461530.1">
    <property type="nucleotide sequence ID" value="NZ_BMYO01000007.1"/>
</dbReference>
<reference evidence="5" key="1">
    <citation type="journal article" date="2019" name="Int. J. Syst. Evol. Microbiol.">
        <title>The Global Catalogue of Microorganisms (GCM) 10K type strain sequencing project: providing services to taxonomists for standard genome sequencing and annotation.</title>
        <authorList>
            <consortium name="The Broad Institute Genomics Platform"/>
            <consortium name="The Broad Institute Genome Sequencing Center for Infectious Disease"/>
            <person name="Wu L."/>
            <person name="Ma J."/>
        </authorList>
    </citation>
    <scope>NUCLEOTIDE SEQUENCE [LARGE SCALE GENOMIC DNA]</scope>
    <source>
        <strain evidence="5">KCTC 23701</strain>
    </source>
</reference>
<organism evidence="4 5">
    <name type="scientific">Jeongeupia chitinilytica</name>
    <dbReference type="NCBI Taxonomy" id="1041641"/>
    <lineage>
        <taxon>Bacteria</taxon>
        <taxon>Pseudomonadati</taxon>
        <taxon>Pseudomonadota</taxon>
        <taxon>Betaproteobacteria</taxon>
        <taxon>Neisseriales</taxon>
        <taxon>Chitinibacteraceae</taxon>
        <taxon>Jeongeupia</taxon>
    </lineage>
</organism>
<feature type="chain" id="PRO_5045435762" description="OmpA-like domain-containing protein" evidence="2">
    <location>
        <begin position="25"/>
        <end position="147"/>
    </location>
</feature>
<keyword evidence="5" id="KW-1185">Reference proteome</keyword>
<gene>
    <name evidence="4" type="ORF">GCM10007350_28150</name>
</gene>
<evidence type="ECO:0000256" key="2">
    <source>
        <dbReference type="SAM" id="SignalP"/>
    </source>
</evidence>
<name>A0ABQ3H1Z2_9NEIS</name>